<keyword evidence="6" id="KW-1185">Reference proteome</keyword>
<evidence type="ECO:0000256" key="3">
    <source>
        <dbReference type="PROSITE-ProRule" id="PRU00339"/>
    </source>
</evidence>
<dbReference type="EMBL" id="CP003944">
    <property type="protein sequence ID" value="AFZ49986.1"/>
    <property type="molecule type" value="Genomic_DNA"/>
</dbReference>
<feature type="repeat" description="TPR" evidence="3">
    <location>
        <begin position="255"/>
        <end position="288"/>
    </location>
</feature>
<keyword evidence="1" id="KW-0677">Repeat</keyword>
<sequence length="372" mass="42119">MPSKNCFHKIIIAVATLPITLTSPVVLSESSMENNVIENIYFAQQNRQDYLRELLERGRKLAEAKEYQEATRIYRQAARLDGDNARIFSGLGYLEARQGNYKAAAWAYRRAINLEPNNAEFYYALGHTLAKIQDYSAASTAYHRSTELAPKKVPAYLGLGAVLLRQNDRAGAISVYEKLLEIEPNHPEANAVIGSLLVQQGNYPRAIAHLEKVIKIAPETTAAWLDLTTAYQQQGKFPFALKTIETFLQRYPNHSRGYYQKGKLLQQYGEINAAASAYKQAINLDSQSIEALIALGEVQLKQEQYADAVNTYQRLKQFVPDNPAIYYNLGLALKGRDRVREARKAFQTAYQLFTEVQNQEGKDRSQMQLRNL</sequence>
<dbReference type="InterPro" id="IPR019734">
    <property type="entry name" value="TPR_rpt"/>
</dbReference>
<dbReference type="RefSeq" id="WP_015228992.1">
    <property type="nucleotide sequence ID" value="NC_019780.1"/>
</dbReference>
<dbReference type="STRING" id="13035.Dacsa_1290"/>
<feature type="repeat" description="TPR" evidence="3">
    <location>
        <begin position="153"/>
        <end position="186"/>
    </location>
</feature>
<dbReference type="PROSITE" id="PS50293">
    <property type="entry name" value="TPR_REGION"/>
    <property type="match status" value="1"/>
</dbReference>
<organism evidence="5 6">
    <name type="scientific">Dactylococcopsis salina (strain PCC 8305)</name>
    <name type="common">Myxobactron salinum</name>
    <dbReference type="NCBI Taxonomy" id="13035"/>
    <lineage>
        <taxon>Bacteria</taxon>
        <taxon>Bacillati</taxon>
        <taxon>Cyanobacteriota</taxon>
        <taxon>Cyanophyceae</taxon>
        <taxon>Nodosilineales</taxon>
        <taxon>Cymatolegaceae</taxon>
        <taxon>Dactylococcopsis</taxon>
    </lineage>
</organism>
<dbReference type="Pfam" id="PF13181">
    <property type="entry name" value="TPR_8"/>
    <property type="match status" value="1"/>
</dbReference>
<gene>
    <name evidence="5" type="ORF">Dacsa_1290</name>
</gene>
<name>K9YSS1_DACS8</name>
<feature type="repeat" description="TPR" evidence="3">
    <location>
        <begin position="187"/>
        <end position="220"/>
    </location>
</feature>
<dbReference type="HOGENOM" id="CLU_003728_1_0_3"/>
<dbReference type="InterPro" id="IPR056413">
    <property type="entry name" value="TPR_CcmH_CycH"/>
</dbReference>
<feature type="repeat" description="TPR" evidence="3">
    <location>
        <begin position="221"/>
        <end position="254"/>
    </location>
</feature>
<evidence type="ECO:0000313" key="5">
    <source>
        <dbReference type="EMBL" id="AFZ49986.1"/>
    </source>
</evidence>
<evidence type="ECO:0000259" key="4">
    <source>
        <dbReference type="Pfam" id="PF23914"/>
    </source>
</evidence>
<accession>K9YSS1</accession>
<feature type="repeat" description="TPR" evidence="3">
    <location>
        <begin position="51"/>
        <end position="84"/>
    </location>
</feature>
<dbReference type="Proteomes" id="UP000010482">
    <property type="component" value="Chromosome"/>
</dbReference>
<dbReference type="PANTHER" id="PTHR44943:SF8">
    <property type="entry name" value="TPR REPEAT-CONTAINING PROTEIN MJ0263"/>
    <property type="match status" value="1"/>
</dbReference>
<dbReference type="SUPFAM" id="SSF48452">
    <property type="entry name" value="TPR-like"/>
    <property type="match status" value="1"/>
</dbReference>
<evidence type="ECO:0000256" key="1">
    <source>
        <dbReference type="ARBA" id="ARBA00022737"/>
    </source>
</evidence>
<proteinExistence type="predicted"/>
<feature type="repeat" description="TPR" evidence="3">
    <location>
        <begin position="289"/>
        <end position="322"/>
    </location>
</feature>
<dbReference type="PROSITE" id="PS50005">
    <property type="entry name" value="TPR"/>
    <property type="match status" value="8"/>
</dbReference>
<feature type="repeat" description="TPR" evidence="3">
    <location>
        <begin position="119"/>
        <end position="152"/>
    </location>
</feature>
<dbReference type="AlphaFoldDB" id="K9YSS1"/>
<keyword evidence="2 3" id="KW-0802">TPR repeat</keyword>
<dbReference type="KEGG" id="dsl:Dacsa_1290"/>
<dbReference type="Pfam" id="PF13414">
    <property type="entry name" value="TPR_11"/>
    <property type="match status" value="1"/>
</dbReference>
<dbReference type="InterPro" id="IPR011990">
    <property type="entry name" value="TPR-like_helical_dom_sf"/>
</dbReference>
<protein>
    <recommendedName>
        <fullName evidence="4">Cytochrome c-type biogenesis protein H TPR domain-containing protein</fullName>
    </recommendedName>
</protein>
<dbReference type="PATRIC" id="fig|13035.3.peg.1455"/>
<dbReference type="SMART" id="SM00028">
    <property type="entry name" value="TPR"/>
    <property type="match status" value="9"/>
</dbReference>
<evidence type="ECO:0000256" key="2">
    <source>
        <dbReference type="ARBA" id="ARBA00022803"/>
    </source>
</evidence>
<evidence type="ECO:0000313" key="6">
    <source>
        <dbReference type="Proteomes" id="UP000010482"/>
    </source>
</evidence>
<dbReference type="PANTHER" id="PTHR44943">
    <property type="entry name" value="CELLULOSE SYNTHASE OPERON PROTEIN C"/>
    <property type="match status" value="1"/>
</dbReference>
<dbReference type="InterPro" id="IPR051685">
    <property type="entry name" value="Ycf3/AcsC/BcsC/TPR_MFPF"/>
</dbReference>
<feature type="domain" description="Cytochrome c-type biogenesis protein H TPR" evidence="4">
    <location>
        <begin position="107"/>
        <end position="219"/>
    </location>
</feature>
<dbReference type="Gene3D" id="1.25.40.10">
    <property type="entry name" value="Tetratricopeptide repeat domain"/>
    <property type="match status" value="3"/>
</dbReference>
<reference evidence="5" key="1">
    <citation type="submission" date="2012-04" db="EMBL/GenBank/DDBJ databases">
        <title>Finished genome of Dactylococcopsis salina PCC 8305.</title>
        <authorList>
            <consortium name="US DOE Joint Genome Institute"/>
            <person name="Gugger M."/>
            <person name="Coursin T."/>
            <person name="Rippka R."/>
            <person name="Tandeau De Marsac N."/>
            <person name="Huntemann M."/>
            <person name="Wei C.-L."/>
            <person name="Han J."/>
            <person name="Detter J.C."/>
            <person name="Han C."/>
            <person name="Tapia R."/>
            <person name="Daligault H."/>
            <person name="Chen A."/>
            <person name="Krypides N."/>
            <person name="Mavromatis K."/>
            <person name="Markowitz V."/>
            <person name="Szeto E."/>
            <person name="Ivanova N."/>
            <person name="Ovchinnikova G."/>
            <person name="Pagani I."/>
            <person name="Pati A."/>
            <person name="Goodwin L."/>
            <person name="Peters L."/>
            <person name="Pitluck S."/>
            <person name="Woyke T."/>
            <person name="Kerfeld C."/>
        </authorList>
    </citation>
    <scope>NUCLEOTIDE SEQUENCE [LARGE SCALE GENOMIC DNA]</scope>
    <source>
        <strain evidence="5">PCC 8305</strain>
    </source>
</reference>
<dbReference type="eggNOG" id="COG0457">
    <property type="taxonomic scope" value="Bacteria"/>
</dbReference>
<dbReference type="Pfam" id="PF23914">
    <property type="entry name" value="TPR_CcmH_CycH"/>
    <property type="match status" value="1"/>
</dbReference>
<feature type="repeat" description="TPR" evidence="3">
    <location>
        <begin position="85"/>
        <end position="118"/>
    </location>
</feature>